<dbReference type="SUPFAM" id="SSF53927">
    <property type="entry name" value="Cytidine deaminase-like"/>
    <property type="match status" value="1"/>
</dbReference>
<dbReference type="PIRSF" id="PIRSF015626">
    <property type="entry name" value="FdhD"/>
    <property type="match status" value="1"/>
</dbReference>
<keyword evidence="4" id="KW-1185">Reference proteome</keyword>
<accession>A0ABW4AXE8</accession>
<protein>
    <submittedName>
        <fullName evidence="3">Formate dehydrogenase accessory sulfurtransferase FdhD</fullName>
    </submittedName>
</protein>
<proteinExistence type="predicted"/>
<dbReference type="InterPro" id="IPR003786">
    <property type="entry name" value="FdhD"/>
</dbReference>
<dbReference type="PANTHER" id="PTHR30592">
    <property type="entry name" value="FORMATE DEHYDROGENASE"/>
    <property type="match status" value="1"/>
</dbReference>
<organism evidence="3 4">
    <name type="scientific">Rhodanobacter aciditrophus</name>
    <dbReference type="NCBI Taxonomy" id="1623218"/>
    <lineage>
        <taxon>Bacteria</taxon>
        <taxon>Pseudomonadati</taxon>
        <taxon>Pseudomonadota</taxon>
        <taxon>Gammaproteobacteria</taxon>
        <taxon>Lysobacterales</taxon>
        <taxon>Rhodanobacteraceae</taxon>
        <taxon>Rhodanobacter</taxon>
    </lineage>
</organism>
<keyword evidence="1" id="KW-0963">Cytoplasm</keyword>
<dbReference type="InterPro" id="IPR016193">
    <property type="entry name" value="Cytidine_deaminase-like"/>
</dbReference>
<dbReference type="PANTHER" id="PTHR30592:SF1">
    <property type="entry name" value="SULFUR CARRIER PROTEIN FDHD"/>
    <property type="match status" value="1"/>
</dbReference>
<evidence type="ECO:0000256" key="1">
    <source>
        <dbReference type="ARBA" id="ARBA00022490"/>
    </source>
</evidence>
<comment type="caution">
    <text evidence="3">The sequence shown here is derived from an EMBL/GenBank/DDBJ whole genome shotgun (WGS) entry which is preliminary data.</text>
</comment>
<evidence type="ECO:0000313" key="3">
    <source>
        <dbReference type="EMBL" id="MFD1382347.1"/>
    </source>
</evidence>
<dbReference type="EMBL" id="JBHTMN010000004">
    <property type="protein sequence ID" value="MFD1382347.1"/>
    <property type="molecule type" value="Genomic_DNA"/>
</dbReference>
<dbReference type="RefSeq" id="WP_377365257.1">
    <property type="nucleotide sequence ID" value="NZ_JBHTMN010000004.1"/>
</dbReference>
<reference evidence="4" key="1">
    <citation type="journal article" date="2019" name="Int. J. Syst. Evol. Microbiol.">
        <title>The Global Catalogue of Microorganisms (GCM) 10K type strain sequencing project: providing services to taxonomists for standard genome sequencing and annotation.</title>
        <authorList>
            <consortium name="The Broad Institute Genomics Platform"/>
            <consortium name="The Broad Institute Genome Sequencing Center for Infectious Disease"/>
            <person name="Wu L."/>
            <person name="Ma J."/>
        </authorList>
    </citation>
    <scope>NUCLEOTIDE SEQUENCE [LARGE SCALE GENOMIC DNA]</scope>
    <source>
        <strain evidence="4">JCM 30774</strain>
    </source>
</reference>
<evidence type="ECO:0000256" key="2">
    <source>
        <dbReference type="ARBA" id="ARBA00023150"/>
    </source>
</evidence>
<dbReference type="Pfam" id="PF02634">
    <property type="entry name" value="FdhD-NarQ"/>
    <property type="match status" value="1"/>
</dbReference>
<evidence type="ECO:0000313" key="4">
    <source>
        <dbReference type="Proteomes" id="UP001597059"/>
    </source>
</evidence>
<keyword evidence="2" id="KW-0501">Molybdenum cofactor biosynthesis</keyword>
<dbReference type="Gene3D" id="3.10.20.10">
    <property type="match status" value="1"/>
</dbReference>
<dbReference type="Gene3D" id="3.40.140.10">
    <property type="entry name" value="Cytidine Deaminase, domain 2"/>
    <property type="match status" value="1"/>
</dbReference>
<sequence>MSSTGTHSYHFTSQQIEDTAALVEEYPIAISINDLNYAVILITPIDVEAFVMGFCFAEGLITSSKEVLDMNISQADLTTGPIPSHIQVNIQLTGRAQQRASQVMRQRKGTSGCGLCGIEAIEQSFPRLPQLPTSPQLSDDLWLKAKTQFDHYQHIGQISGAIHGALLMESDGTPRLFAEDIGRHNALDKLIGKALIDKHPLKGCHILMSSRCSTELIQKGVRAEIASLGHLASPSTLAVSQARAYGLHLVHLPRHAAPRHYN</sequence>
<dbReference type="Proteomes" id="UP001597059">
    <property type="component" value="Unassembled WGS sequence"/>
</dbReference>
<gene>
    <name evidence="3" type="ORF">ACFQ45_03165</name>
</gene>
<name>A0ABW4AXE8_9GAMM</name>